<reference evidence="4" key="1">
    <citation type="submission" date="2020-06" db="EMBL/GenBank/DDBJ databases">
        <title>Thalassolituus marinus alknpb1M-1, a hydrocarbon-degrading bacterium isolated from the deep-sea overlying water using an in-situ strategy from the South China Sea basin.</title>
        <authorList>
            <person name="Dong C."/>
            <person name="Chen Y."/>
            <person name="Shao Z."/>
        </authorList>
    </citation>
    <scope>NUCLEOTIDE SEQUENCE [LARGE SCALE GENOMIC DNA]</scope>
    <source>
        <strain evidence="4">alknpb1M-1</strain>
    </source>
</reference>
<proteinExistence type="predicted"/>
<evidence type="ECO:0000313" key="3">
    <source>
        <dbReference type="EMBL" id="UXD85980.1"/>
    </source>
</evidence>
<organism evidence="3 4">
    <name type="scientific">Thalassolituus hydrocarboniclasticus</name>
    <dbReference type="NCBI Taxonomy" id="2742796"/>
    <lineage>
        <taxon>Bacteria</taxon>
        <taxon>Pseudomonadati</taxon>
        <taxon>Pseudomonadota</taxon>
        <taxon>Gammaproteobacteria</taxon>
        <taxon>Oceanospirillales</taxon>
        <taxon>Oceanospirillaceae</taxon>
        <taxon>Thalassolituus</taxon>
    </lineage>
</organism>
<dbReference type="Proteomes" id="UP001065322">
    <property type="component" value="Chromosome"/>
</dbReference>
<evidence type="ECO:0000259" key="2">
    <source>
        <dbReference type="PROSITE" id="PS51387"/>
    </source>
</evidence>
<dbReference type="PANTHER" id="PTHR43762:SF1">
    <property type="entry name" value="D-ARABINONO-1,4-LACTONE OXIDASE"/>
    <property type="match status" value="1"/>
</dbReference>
<keyword evidence="1" id="KW-0274">FAD</keyword>
<keyword evidence="1" id="KW-0285">Flavoprotein</keyword>
<protein>
    <submittedName>
        <fullName evidence="3">FAD-binding oxidoreductase</fullName>
    </submittedName>
</protein>
<dbReference type="Gene3D" id="3.30.465.10">
    <property type="match status" value="1"/>
</dbReference>
<dbReference type="EMBL" id="CP054475">
    <property type="protein sequence ID" value="UXD85980.1"/>
    <property type="molecule type" value="Genomic_DNA"/>
</dbReference>
<gene>
    <name evidence="3" type="ORF">HUF19_00285</name>
</gene>
<evidence type="ECO:0000313" key="4">
    <source>
        <dbReference type="Proteomes" id="UP001065322"/>
    </source>
</evidence>
<dbReference type="RefSeq" id="WP_260997978.1">
    <property type="nucleotide sequence ID" value="NZ_CP054475.1"/>
</dbReference>
<feature type="domain" description="FAD-binding PCMH-type" evidence="2">
    <location>
        <begin position="10"/>
        <end position="178"/>
    </location>
</feature>
<keyword evidence="4" id="KW-1185">Reference proteome</keyword>
<dbReference type="InterPro" id="IPR016166">
    <property type="entry name" value="FAD-bd_PCMH"/>
</dbReference>
<sequence>MTGQSWNRIPSIQPQQRLWLSSRSELAAVLSDQSGAALAYGNGRSYGDVCLTEGSQLMCRGLDRFIRFDRQNGVLCCEAGVTLAEVLALTAPQGWFLPSTPGTRYATVGGALANDVHGKNHHVEGSFGHHVRAFELVRSDGSRLECRPDQNEAFFAATIGGLGLTGLISWVELQLMPIRNEWMWAESVRFRNLDEFWELNAAAEANSPYAVAWIDCLSKGNSQGRGILLTADHAGMRTDLPVFREKTKRVPFDPPLSLVNRLSLTAFNALYYRQPTKPQGGLMHYVPYFYPLDAIGDWNRIYGRRGFYQYQCVIPPEASATAIAELLNAIARSGQGSFLAVLKTFGDRPAAGMLSFPRPGATLALDFPDKGERTLRLFTELDAIVTSAGGALYPAKDARMPASLFRSGFPQWERFSEYIDPAFSSHFWQRVTL</sequence>
<dbReference type="InterPro" id="IPR010031">
    <property type="entry name" value="FAD_lactone_oxidase-like"/>
</dbReference>
<dbReference type="InterPro" id="IPR036318">
    <property type="entry name" value="FAD-bd_PCMH-like_sf"/>
</dbReference>
<evidence type="ECO:0000256" key="1">
    <source>
        <dbReference type="ARBA" id="ARBA00022827"/>
    </source>
</evidence>
<dbReference type="PROSITE" id="PS51387">
    <property type="entry name" value="FAD_PCMH"/>
    <property type="match status" value="1"/>
</dbReference>
<dbReference type="PANTHER" id="PTHR43762">
    <property type="entry name" value="L-GULONOLACTONE OXIDASE"/>
    <property type="match status" value="1"/>
</dbReference>
<dbReference type="SUPFAM" id="SSF56176">
    <property type="entry name" value="FAD-binding/transporter-associated domain-like"/>
    <property type="match status" value="1"/>
</dbReference>
<dbReference type="InterPro" id="IPR016169">
    <property type="entry name" value="FAD-bd_PCMH_sub2"/>
</dbReference>
<dbReference type="InterPro" id="IPR006094">
    <property type="entry name" value="Oxid_FAD_bind_N"/>
</dbReference>
<accession>A0ABY6A5H1</accession>
<name>A0ABY6A5H1_9GAMM</name>
<dbReference type="Pfam" id="PF01565">
    <property type="entry name" value="FAD_binding_4"/>
    <property type="match status" value="1"/>
</dbReference>